<proteinExistence type="predicted"/>
<evidence type="ECO:0000313" key="1">
    <source>
        <dbReference type="EMBL" id="KIM70658.1"/>
    </source>
</evidence>
<reference evidence="1 2" key="1">
    <citation type="submission" date="2014-04" db="EMBL/GenBank/DDBJ databases">
        <authorList>
            <consortium name="DOE Joint Genome Institute"/>
            <person name="Kuo A."/>
            <person name="Kohler A."/>
            <person name="Nagy L.G."/>
            <person name="Floudas D."/>
            <person name="Copeland A."/>
            <person name="Barry K.W."/>
            <person name="Cichocki N."/>
            <person name="Veneault-Fourrey C."/>
            <person name="LaButti K."/>
            <person name="Lindquist E.A."/>
            <person name="Lipzen A."/>
            <person name="Lundell T."/>
            <person name="Morin E."/>
            <person name="Murat C."/>
            <person name="Sun H."/>
            <person name="Tunlid A."/>
            <person name="Henrissat B."/>
            <person name="Grigoriev I.V."/>
            <person name="Hibbett D.S."/>
            <person name="Martin F."/>
            <person name="Nordberg H.P."/>
            <person name="Cantor M.N."/>
            <person name="Hua S.X."/>
        </authorList>
    </citation>
    <scope>NUCLEOTIDE SEQUENCE [LARGE SCALE GENOMIC DNA]</scope>
    <source>
        <strain evidence="1 2">Foug A</strain>
    </source>
</reference>
<dbReference type="SUPFAM" id="SSF47113">
    <property type="entry name" value="Histone-fold"/>
    <property type="match status" value="1"/>
</dbReference>
<accession>A0A0C3AA94</accession>
<sequence>MEKLKGMEVSVSRSAQVGLQFPVGCIHRALRRDSGSFLEHQCTSQRSWNILRSRY</sequence>
<protein>
    <submittedName>
        <fullName evidence="1">Uncharacterized protein</fullName>
    </submittedName>
</protein>
<organism evidence="1 2">
    <name type="scientific">Scleroderma citrinum Foug A</name>
    <dbReference type="NCBI Taxonomy" id="1036808"/>
    <lineage>
        <taxon>Eukaryota</taxon>
        <taxon>Fungi</taxon>
        <taxon>Dikarya</taxon>
        <taxon>Basidiomycota</taxon>
        <taxon>Agaricomycotina</taxon>
        <taxon>Agaricomycetes</taxon>
        <taxon>Agaricomycetidae</taxon>
        <taxon>Boletales</taxon>
        <taxon>Sclerodermatineae</taxon>
        <taxon>Sclerodermataceae</taxon>
        <taxon>Scleroderma</taxon>
    </lineage>
</organism>
<dbReference type="GO" id="GO:0046982">
    <property type="term" value="F:protein heterodimerization activity"/>
    <property type="evidence" value="ECO:0007669"/>
    <property type="project" value="InterPro"/>
</dbReference>
<dbReference type="Gene3D" id="1.10.20.10">
    <property type="entry name" value="Histone, subunit A"/>
    <property type="match status" value="1"/>
</dbReference>
<name>A0A0C3AA94_9AGAM</name>
<keyword evidence="2" id="KW-1185">Reference proteome</keyword>
<dbReference type="InParanoid" id="A0A0C3AA94"/>
<dbReference type="AlphaFoldDB" id="A0A0C3AA94"/>
<dbReference type="Proteomes" id="UP000053989">
    <property type="component" value="Unassembled WGS sequence"/>
</dbReference>
<gene>
    <name evidence="1" type="ORF">SCLCIDRAFT_1206796</name>
</gene>
<dbReference type="InterPro" id="IPR009072">
    <property type="entry name" value="Histone-fold"/>
</dbReference>
<dbReference type="HOGENOM" id="CLU_3033656_0_0_1"/>
<dbReference type="EMBL" id="KN822004">
    <property type="protein sequence ID" value="KIM70658.1"/>
    <property type="molecule type" value="Genomic_DNA"/>
</dbReference>
<evidence type="ECO:0000313" key="2">
    <source>
        <dbReference type="Proteomes" id="UP000053989"/>
    </source>
</evidence>
<reference evidence="2" key="2">
    <citation type="submission" date="2015-01" db="EMBL/GenBank/DDBJ databases">
        <title>Evolutionary Origins and Diversification of the Mycorrhizal Mutualists.</title>
        <authorList>
            <consortium name="DOE Joint Genome Institute"/>
            <consortium name="Mycorrhizal Genomics Consortium"/>
            <person name="Kohler A."/>
            <person name="Kuo A."/>
            <person name="Nagy L.G."/>
            <person name="Floudas D."/>
            <person name="Copeland A."/>
            <person name="Barry K.W."/>
            <person name="Cichocki N."/>
            <person name="Veneault-Fourrey C."/>
            <person name="LaButti K."/>
            <person name="Lindquist E.A."/>
            <person name="Lipzen A."/>
            <person name="Lundell T."/>
            <person name="Morin E."/>
            <person name="Murat C."/>
            <person name="Riley R."/>
            <person name="Ohm R."/>
            <person name="Sun H."/>
            <person name="Tunlid A."/>
            <person name="Henrissat B."/>
            <person name="Grigoriev I.V."/>
            <person name="Hibbett D.S."/>
            <person name="Martin F."/>
        </authorList>
    </citation>
    <scope>NUCLEOTIDE SEQUENCE [LARGE SCALE GENOMIC DNA]</scope>
    <source>
        <strain evidence="2">Foug A</strain>
    </source>
</reference>